<feature type="region of interest" description="Disordered" evidence="1">
    <location>
        <begin position="73"/>
        <end position="93"/>
    </location>
</feature>
<organism evidence="2 3">
    <name type="scientific">Rhizobium phage RHph_I1_6</name>
    <dbReference type="NCBI Taxonomy" id="2509728"/>
    <lineage>
        <taxon>Viruses</taxon>
        <taxon>Duplodnaviria</taxon>
        <taxon>Heunggongvirae</taxon>
        <taxon>Uroviricota</taxon>
        <taxon>Caudoviricetes</taxon>
        <taxon>Schitoviridae</taxon>
        <taxon>Demetervirinae</taxon>
        <taxon>Cyamitesvirus</taxon>
        <taxon>Cyamitesvirus I16</taxon>
    </lineage>
</organism>
<dbReference type="SUPFAM" id="SSF50090">
    <property type="entry name" value="Electron transport accessory proteins"/>
    <property type="match status" value="1"/>
</dbReference>
<evidence type="ECO:0000313" key="2">
    <source>
        <dbReference type="EMBL" id="QIG76593.1"/>
    </source>
</evidence>
<dbReference type="InterPro" id="IPR008990">
    <property type="entry name" value="Elect_transpt_acc-like_dom_sf"/>
</dbReference>
<dbReference type="GO" id="GO:0004146">
    <property type="term" value="F:dihydrofolate reductase activity"/>
    <property type="evidence" value="ECO:0007669"/>
    <property type="project" value="UniProtKB-EC"/>
</dbReference>
<protein>
    <submittedName>
        <fullName evidence="2">Dihydrofolate reductase protein</fullName>
        <ecNumber evidence="2">1.5.1.3</ecNumber>
    </submittedName>
</protein>
<dbReference type="InterPro" id="IPR009159">
    <property type="entry name" value="Dhfr_type_II"/>
</dbReference>
<accession>A0A7S5V0L9</accession>
<keyword evidence="2" id="KW-0560">Oxidoreductase</keyword>
<gene>
    <name evidence="2" type="ORF">EVC27_068</name>
</gene>
<dbReference type="Pfam" id="PF06442">
    <property type="entry name" value="DHFR_2"/>
    <property type="match status" value="1"/>
</dbReference>
<evidence type="ECO:0000256" key="1">
    <source>
        <dbReference type="SAM" id="MobiDB-lite"/>
    </source>
</evidence>
<proteinExistence type="predicted"/>
<name>A0A7S5V0L9_9CAUD</name>
<dbReference type="EMBL" id="MN988555">
    <property type="protein sequence ID" value="QIG76593.1"/>
    <property type="molecule type" value="Genomic_DNA"/>
</dbReference>
<reference evidence="2" key="1">
    <citation type="submission" date="2020-01" db="EMBL/GenBank/DDBJ databases">
        <title>Patterns of diversity and host range of bacteriophage communities associated with bean-nodulatin bacteria.</title>
        <authorList>
            <person name="Vann Cauwenberghe J."/>
            <person name="Santamaria R.I."/>
            <person name="Bustos P."/>
            <person name="Juarez S."/>
            <person name="Gonzalez V."/>
        </authorList>
    </citation>
    <scope>NUCLEOTIDE SEQUENCE</scope>
</reference>
<dbReference type="Gene3D" id="2.30.30.60">
    <property type="match status" value="1"/>
</dbReference>
<sequence>MITIRNVAIVSDTVPFSIDDWVHKPKGSYWEGRVVGYYSTKQTPEGYCVQLLGMENGPVQIYPRSALVLGRDPRPRAEVSYPLGSTEPDLTKD</sequence>
<dbReference type="GO" id="GO:0009410">
    <property type="term" value="P:response to xenobiotic stimulus"/>
    <property type="evidence" value="ECO:0007669"/>
    <property type="project" value="InterPro"/>
</dbReference>
<dbReference type="EC" id="1.5.1.3" evidence="2"/>
<keyword evidence="3" id="KW-1185">Reference proteome</keyword>
<evidence type="ECO:0000313" key="3">
    <source>
        <dbReference type="Proteomes" id="UP000626490"/>
    </source>
</evidence>
<dbReference type="InterPro" id="IPR023408">
    <property type="entry name" value="MscS_beta-dom_sf"/>
</dbReference>
<dbReference type="Proteomes" id="UP000626490">
    <property type="component" value="Segment"/>
</dbReference>